<evidence type="ECO:0000313" key="2">
    <source>
        <dbReference type="Proteomes" id="UP000186079"/>
    </source>
</evidence>
<gene>
    <name evidence="1" type="ORF">SAMN05421672_104133</name>
</gene>
<evidence type="ECO:0000313" key="1">
    <source>
        <dbReference type="EMBL" id="SIQ24024.1"/>
    </source>
</evidence>
<dbReference type="AlphaFoldDB" id="A0A1N6R5B4"/>
<proteinExistence type="predicted"/>
<sequence length="151" mass="16950">MNPDDALWAQMCEADGLDPAKRLQARQQVLDSADARDCTLYRSAEEDDPDTEEEDLGDARILFQGPFQAPAHWGEAELEDFFGDEDPEQFVTALIECCAEPSTSQFFTPEPGDYVAVVNERGQVTMYYLYACHEDDAGRHCVLIHDDLALL</sequence>
<reference evidence="1 2" key="1">
    <citation type="submission" date="2017-01" db="EMBL/GenBank/DDBJ databases">
        <authorList>
            <person name="Mah S.A."/>
            <person name="Swanson W.J."/>
            <person name="Moy G.W."/>
            <person name="Vacquier V.D."/>
        </authorList>
    </citation>
    <scope>NUCLEOTIDE SEQUENCE [LARGE SCALE GENOMIC DNA]</scope>
    <source>
        <strain evidence="1 2">ATCC 29606</strain>
    </source>
</reference>
<protein>
    <submittedName>
        <fullName evidence="1">Uncharacterized protein</fullName>
    </submittedName>
</protein>
<dbReference type="Proteomes" id="UP000186079">
    <property type="component" value="Unassembled WGS sequence"/>
</dbReference>
<dbReference type="EMBL" id="FTMC01000004">
    <property type="protein sequence ID" value="SIQ24024.1"/>
    <property type="molecule type" value="Genomic_DNA"/>
</dbReference>
<organism evidence="1 2">
    <name type="scientific">Pseudomonas flexibilis</name>
    <dbReference type="NCBI Taxonomy" id="706570"/>
    <lineage>
        <taxon>Bacteria</taxon>
        <taxon>Pseudomonadati</taxon>
        <taxon>Pseudomonadota</taxon>
        <taxon>Gammaproteobacteria</taxon>
        <taxon>Pseudomonadales</taxon>
        <taxon>Pseudomonadaceae</taxon>
        <taxon>Pseudomonas</taxon>
    </lineage>
</organism>
<accession>A0A1N6R5B4</accession>
<name>A0A1N6R5B4_9PSED</name>